<reference evidence="2 3" key="1">
    <citation type="journal article" date="2015" name="Genome Biol. Evol.">
        <title>The genome of winter moth (Operophtera brumata) provides a genomic perspective on sexual dimorphism and phenology.</title>
        <authorList>
            <person name="Derks M.F."/>
            <person name="Smit S."/>
            <person name="Salis L."/>
            <person name="Schijlen E."/>
            <person name="Bossers A."/>
            <person name="Mateman C."/>
            <person name="Pijl A.S."/>
            <person name="de Ridder D."/>
            <person name="Groenen M.A."/>
            <person name="Visser M.E."/>
            <person name="Megens H.J."/>
        </authorList>
    </citation>
    <scope>NUCLEOTIDE SEQUENCE [LARGE SCALE GENOMIC DNA]</scope>
    <source>
        <strain evidence="2">WM2013NL</strain>
        <tissue evidence="2">Head and thorax</tissue>
    </source>
</reference>
<accession>A0A0L7LIB2</accession>
<name>A0A0L7LIB2_OPEBR</name>
<keyword evidence="1" id="KW-0472">Membrane</keyword>
<dbReference type="AlphaFoldDB" id="A0A0L7LIB2"/>
<dbReference type="SUPFAM" id="SSF56436">
    <property type="entry name" value="C-type lectin-like"/>
    <property type="match status" value="1"/>
</dbReference>
<evidence type="ECO:0000313" key="3">
    <source>
        <dbReference type="Proteomes" id="UP000037510"/>
    </source>
</evidence>
<comment type="caution">
    <text evidence="2">The sequence shown here is derived from an EMBL/GenBank/DDBJ whole genome shotgun (WGS) entry which is preliminary data.</text>
</comment>
<gene>
    <name evidence="2" type="ORF">OBRU01_07641</name>
</gene>
<evidence type="ECO:0000313" key="2">
    <source>
        <dbReference type="EMBL" id="KOB75288.1"/>
    </source>
</evidence>
<keyword evidence="1" id="KW-0812">Transmembrane</keyword>
<keyword evidence="3" id="KW-1185">Reference proteome</keyword>
<dbReference type="CDD" id="cd00037">
    <property type="entry name" value="CLECT"/>
    <property type="match status" value="1"/>
</dbReference>
<proteinExistence type="predicted"/>
<dbReference type="EMBL" id="JTDY01000956">
    <property type="protein sequence ID" value="KOB75288.1"/>
    <property type="molecule type" value="Genomic_DNA"/>
</dbReference>
<protein>
    <submittedName>
        <fullName evidence="2">Lectin5</fullName>
    </submittedName>
</protein>
<keyword evidence="1" id="KW-1133">Transmembrane helix</keyword>
<dbReference type="Proteomes" id="UP000037510">
    <property type="component" value="Unassembled WGS sequence"/>
</dbReference>
<sequence length="149" mass="16768">MRSKYLLIVTWLIVLMNIFGFRSFLVCVLVATLAGVVMCKPNNGYIVNRSNGIGYRLMYQAQPWGRAKEVCAQEGAKLAKLVRGMSFHEVADSDNKLLNAHGTNKDQMYKSKPGDATSEPHCVGVDALNPGFRDYWCSRHQPYLCQIHI</sequence>
<evidence type="ECO:0000256" key="1">
    <source>
        <dbReference type="SAM" id="Phobius"/>
    </source>
</evidence>
<feature type="transmembrane region" description="Helical" evidence="1">
    <location>
        <begin position="6"/>
        <end position="39"/>
    </location>
</feature>
<organism evidence="2 3">
    <name type="scientific">Operophtera brumata</name>
    <name type="common">Winter moth</name>
    <name type="synonym">Phalaena brumata</name>
    <dbReference type="NCBI Taxonomy" id="104452"/>
    <lineage>
        <taxon>Eukaryota</taxon>
        <taxon>Metazoa</taxon>
        <taxon>Ecdysozoa</taxon>
        <taxon>Arthropoda</taxon>
        <taxon>Hexapoda</taxon>
        <taxon>Insecta</taxon>
        <taxon>Pterygota</taxon>
        <taxon>Neoptera</taxon>
        <taxon>Endopterygota</taxon>
        <taxon>Lepidoptera</taxon>
        <taxon>Glossata</taxon>
        <taxon>Ditrysia</taxon>
        <taxon>Geometroidea</taxon>
        <taxon>Geometridae</taxon>
        <taxon>Larentiinae</taxon>
        <taxon>Operophtera</taxon>
    </lineage>
</organism>
<dbReference type="InterPro" id="IPR016187">
    <property type="entry name" value="CTDL_fold"/>
</dbReference>